<organism evidence="1 2">
    <name type="scientific">Rhizobium miluonense</name>
    <dbReference type="NCBI Taxonomy" id="411945"/>
    <lineage>
        <taxon>Bacteria</taxon>
        <taxon>Pseudomonadati</taxon>
        <taxon>Pseudomonadota</taxon>
        <taxon>Alphaproteobacteria</taxon>
        <taxon>Hyphomicrobiales</taxon>
        <taxon>Rhizobiaceae</taxon>
        <taxon>Rhizobium/Agrobacterium group</taxon>
        <taxon>Rhizobium</taxon>
    </lineage>
</organism>
<dbReference type="RefSeq" id="WP_092853761.1">
    <property type="nucleotide sequence ID" value="NZ_FMAH01000034.1"/>
</dbReference>
<accession>A0A1C3WNZ2</accession>
<protein>
    <submittedName>
        <fullName evidence="1">Uncharacterized protein</fullName>
    </submittedName>
</protein>
<sequence length="169" mass="18849">MKLGIEVIGNTVDTLQSISQMISSTAELEDVSALKKKLGEMSSLVLAAHGKAVAAQVEVMKMMLENFDLHAQLMQVDRWEGVAARYRLKDFGGQTFAYELKPEYAVSEPAHTICPHCFENQRKSLLQFLYETATLQRVFKCGGCSQEITLGLQSVSRPDSSNSYTPEFY</sequence>
<dbReference type="AlphaFoldDB" id="A0A1C3WNZ2"/>
<dbReference type="EMBL" id="FMAH01000034">
    <property type="protein sequence ID" value="SCB41645.1"/>
    <property type="molecule type" value="Genomic_DNA"/>
</dbReference>
<dbReference type="Proteomes" id="UP000199435">
    <property type="component" value="Unassembled WGS sequence"/>
</dbReference>
<evidence type="ECO:0000313" key="2">
    <source>
        <dbReference type="Proteomes" id="UP000199435"/>
    </source>
</evidence>
<name>A0A1C3WNZ2_9HYPH</name>
<dbReference type="OrthoDB" id="7865457at2"/>
<keyword evidence="2" id="KW-1185">Reference proteome</keyword>
<gene>
    <name evidence="1" type="ORF">GA0061102_103474</name>
</gene>
<proteinExistence type="predicted"/>
<evidence type="ECO:0000313" key="1">
    <source>
        <dbReference type="EMBL" id="SCB41645.1"/>
    </source>
</evidence>
<reference evidence="2" key="1">
    <citation type="submission" date="2016-08" db="EMBL/GenBank/DDBJ databases">
        <authorList>
            <person name="Varghese N."/>
            <person name="Submissions Spin"/>
        </authorList>
    </citation>
    <scope>NUCLEOTIDE SEQUENCE [LARGE SCALE GENOMIC DNA]</scope>
    <source>
        <strain evidence="2">HAMBI 2971</strain>
    </source>
</reference>